<accession>A0A2P8H4Q7</accession>
<dbReference type="Gene3D" id="1.10.287.1890">
    <property type="match status" value="1"/>
</dbReference>
<dbReference type="EMBL" id="PYAT01000003">
    <property type="protein sequence ID" value="PSL41197.1"/>
    <property type="molecule type" value="Genomic_DNA"/>
</dbReference>
<protein>
    <submittedName>
        <fullName evidence="1">tRNA (Adenine22-N1)-methyltransferase</fullName>
    </submittedName>
</protein>
<dbReference type="OrthoDB" id="5881184at2"/>
<dbReference type="PIRSF" id="PIRSF018637">
    <property type="entry name" value="TrmK"/>
    <property type="match status" value="1"/>
</dbReference>
<sequence>MNAQQLSERLMRVAAHVPADSIVADIGSDHAYLPCYLVLTGKARRAVAGEVVKGPYESARKQVRQEQLESQIKVRLASGLDAVEQADGITAVTIAGMGGPLIRSILDAGAERLVGVERLILQPNVHAKAIREWAQENGWAIAEEEILKENDKIYEILVLEPATHPISFSPRELLMGPNLIEEFSSVFQEKWQRECSQWKKIVEAIDNAAETAETTEKKKELLEKIKLVEEVLQGENT</sequence>
<gene>
    <name evidence="1" type="ORF">B0H99_103333</name>
</gene>
<keyword evidence="1" id="KW-0808">Transferase</keyword>
<dbReference type="Proteomes" id="UP000242682">
    <property type="component" value="Unassembled WGS sequence"/>
</dbReference>
<proteinExistence type="predicted"/>
<comment type="caution">
    <text evidence="1">The sequence shown here is derived from an EMBL/GenBank/DDBJ whole genome shotgun (WGS) entry which is preliminary data.</text>
</comment>
<evidence type="ECO:0000313" key="1">
    <source>
        <dbReference type="EMBL" id="PSL41197.1"/>
    </source>
</evidence>
<dbReference type="GO" id="GO:0160105">
    <property type="term" value="F:tRNA (adenine(22)-N1)-methyltransferase activity"/>
    <property type="evidence" value="ECO:0007669"/>
    <property type="project" value="InterPro"/>
</dbReference>
<dbReference type="InterPro" id="IPR006901">
    <property type="entry name" value="TrmK"/>
</dbReference>
<dbReference type="PANTHER" id="PTHR38451">
    <property type="entry name" value="TRNA (ADENINE(22)-N(1))-METHYLTRANSFERASE"/>
    <property type="match status" value="1"/>
</dbReference>
<keyword evidence="2" id="KW-1185">Reference proteome</keyword>
<name>A0A2P8H4Q7_9BACL</name>
<reference evidence="1 2" key="1">
    <citation type="submission" date="2018-03" db="EMBL/GenBank/DDBJ databases">
        <title>Genomic Encyclopedia of Type Strains, Phase III (KMG-III): the genomes of soil and plant-associated and newly described type strains.</title>
        <authorList>
            <person name="Whitman W."/>
        </authorList>
    </citation>
    <scope>NUCLEOTIDE SEQUENCE [LARGE SCALE GENOMIC DNA]</scope>
    <source>
        <strain evidence="1 2">CGMCC 1.12259</strain>
    </source>
</reference>
<keyword evidence="1" id="KW-0489">Methyltransferase</keyword>
<dbReference type="Pfam" id="PF04816">
    <property type="entry name" value="TrmK"/>
    <property type="match status" value="1"/>
</dbReference>
<evidence type="ECO:0000313" key="2">
    <source>
        <dbReference type="Proteomes" id="UP000242682"/>
    </source>
</evidence>
<dbReference type="Gene3D" id="3.40.50.150">
    <property type="entry name" value="Vaccinia Virus protein VP39"/>
    <property type="match status" value="1"/>
</dbReference>
<dbReference type="AlphaFoldDB" id="A0A2P8H4Q7"/>
<dbReference type="RefSeq" id="WP_106532695.1">
    <property type="nucleotide sequence ID" value="NZ_PYAT01000003.1"/>
</dbReference>
<dbReference type="InterPro" id="IPR029063">
    <property type="entry name" value="SAM-dependent_MTases_sf"/>
</dbReference>
<dbReference type="GO" id="GO:0032259">
    <property type="term" value="P:methylation"/>
    <property type="evidence" value="ECO:0007669"/>
    <property type="project" value="UniProtKB-KW"/>
</dbReference>
<dbReference type="PANTHER" id="PTHR38451:SF1">
    <property type="entry name" value="TRNA (ADENINE(22)-N(1))-METHYLTRANSFERASE"/>
    <property type="match status" value="1"/>
</dbReference>
<dbReference type="SUPFAM" id="SSF53335">
    <property type="entry name" value="S-adenosyl-L-methionine-dependent methyltransferases"/>
    <property type="match status" value="1"/>
</dbReference>
<organism evidence="1 2">
    <name type="scientific">Planomicrobium soli</name>
    <dbReference type="NCBI Taxonomy" id="1176648"/>
    <lineage>
        <taxon>Bacteria</taxon>
        <taxon>Bacillati</taxon>
        <taxon>Bacillota</taxon>
        <taxon>Bacilli</taxon>
        <taxon>Bacillales</taxon>
        <taxon>Caryophanaceae</taxon>
        <taxon>Planomicrobium</taxon>
    </lineage>
</organism>